<evidence type="ECO:0000259" key="9">
    <source>
        <dbReference type="PROSITE" id="PS01124"/>
    </source>
</evidence>
<comment type="subcellular location">
    <subcellularLocation>
        <location evidence="1">Cytoplasm</location>
    </subcellularLocation>
</comment>
<dbReference type="SMART" id="SM00448">
    <property type="entry name" value="REC"/>
    <property type="match status" value="1"/>
</dbReference>
<dbReference type="InterPro" id="IPR000160">
    <property type="entry name" value="GGDEF_dom"/>
</dbReference>
<dbReference type="RefSeq" id="WP_091828350.1">
    <property type="nucleotide sequence ID" value="NZ_FNZK01000001.1"/>
</dbReference>
<dbReference type="Pfam" id="PF00072">
    <property type="entry name" value="Response_reg"/>
    <property type="match status" value="1"/>
</dbReference>
<dbReference type="PANTHER" id="PTHR42713">
    <property type="entry name" value="HISTIDINE KINASE-RELATED"/>
    <property type="match status" value="1"/>
</dbReference>
<sequence length="535" mass="61918">MFRVLIVDDDFTTRTNLRTIIEWEKYGFEICGEATNGQNAIETIKECLPDIVITDMSMPVMDGVALIEYIKEHYKDIKSIALSGYEDFSYVKDSMKNGAVDYLLKHKLDRTVLLNVLKAATDTISQQHKLRRQFAQSKEILQHEFIRSLVLGDEQDSLVIQGKIKDLELPLGVNNFSLVVISIDDFQLIKGRLTKAEEIRLVASVMNLTEDILRDMNNGVLTYLEMGKFVILFSFGTIRSQRSIGNQINTTVNRISVSIKRYLNITACFSIGKNFDHIEHARQMYQEASDLLNRKMIVGKDQVFRDAEPVENTVDFFNLDVKDEKKIMLFLRIGDYEKVRQQLDLLFDKMIVLKVSYKSVQMICAELIGIANRLARAASIDVTVLYTNKDIPYDEMKKHETIVDVKNWILEVYHRLIILLLDVDIKSNYSELTKKVMEYIRQNYTKDISLHQTADYVGGNSSYLSRIFKEDCGIGFAEYLNKIRVRQAKHLMEHTDTKLKEIVKQVGFNNYTYFFKVFKVMEGVTPVEYKAKYKS</sequence>
<evidence type="ECO:0000256" key="6">
    <source>
        <dbReference type="ARBA" id="ARBA00023125"/>
    </source>
</evidence>
<evidence type="ECO:0000256" key="7">
    <source>
        <dbReference type="ARBA" id="ARBA00023163"/>
    </source>
</evidence>
<accession>A0A1H6TYX8</accession>
<dbReference type="InterPro" id="IPR018060">
    <property type="entry name" value="HTH_AraC"/>
</dbReference>
<feature type="domain" description="Response regulatory" evidence="10">
    <location>
        <begin position="3"/>
        <end position="120"/>
    </location>
</feature>
<dbReference type="CDD" id="cd17536">
    <property type="entry name" value="REC_YesN-like"/>
    <property type="match status" value="1"/>
</dbReference>
<dbReference type="GO" id="GO:0043565">
    <property type="term" value="F:sequence-specific DNA binding"/>
    <property type="evidence" value="ECO:0007669"/>
    <property type="project" value="InterPro"/>
</dbReference>
<evidence type="ECO:0000256" key="8">
    <source>
        <dbReference type="PROSITE-ProRule" id="PRU00169"/>
    </source>
</evidence>
<dbReference type="AlphaFoldDB" id="A0A1H6TYX8"/>
<dbReference type="Gene3D" id="1.10.10.60">
    <property type="entry name" value="Homeodomain-like"/>
    <property type="match status" value="2"/>
</dbReference>
<evidence type="ECO:0000259" key="10">
    <source>
        <dbReference type="PROSITE" id="PS50110"/>
    </source>
</evidence>
<dbReference type="PROSITE" id="PS01124">
    <property type="entry name" value="HTH_ARAC_FAMILY_2"/>
    <property type="match status" value="1"/>
</dbReference>
<protein>
    <submittedName>
        <fullName evidence="12">Two-component system, response regulator YesN</fullName>
    </submittedName>
</protein>
<dbReference type="Pfam" id="PF12833">
    <property type="entry name" value="HTH_18"/>
    <property type="match status" value="1"/>
</dbReference>
<feature type="modified residue" description="4-aspartylphosphate" evidence="8">
    <location>
        <position position="55"/>
    </location>
</feature>
<dbReference type="PROSITE" id="PS50110">
    <property type="entry name" value="RESPONSE_REGULATORY"/>
    <property type="match status" value="1"/>
</dbReference>
<reference evidence="12 13" key="1">
    <citation type="submission" date="2016-10" db="EMBL/GenBank/DDBJ databases">
        <authorList>
            <person name="de Groot N.N."/>
        </authorList>
    </citation>
    <scope>NUCLEOTIDE SEQUENCE [LARGE SCALE GENOMIC DNA]</scope>
    <source>
        <strain evidence="12 13">DSM 2179</strain>
    </source>
</reference>
<dbReference type="InterPro" id="IPR009057">
    <property type="entry name" value="Homeodomain-like_sf"/>
</dbReference>
<evidence type="ECO:0000313" key="13">
    <source>
        <dbReference type="Proteomes" id="UP000199662"/>
    </source>
</evidence>
<dbReference type="PROSITE" id="PS50887">
    <property type="entry name" value="GGDEF"/>
    <property type="match status" value="1"/>
</dbReference>
<evidence type="ECO:0000259" key="11">
    <source>
        <dbReference type="PROSITE" id="PS50887"/>
    </source>
</evidence>
<keyword evidence="7" id="KW-0804">Transcription</keyword>
<name>A0A1H6TYX8_9FIRM</name>
<evidence type="ECO:0000256" key="5">
    <source>
        <dbReference type="ARBA" id="ARBA00023015"/>
    </source>
</evidence>
<evidence type="ECO:0000256" key="2">
    <source>
        <dbReference type="ARBA" id="ARBA00022490"/>
    </source>
</evidence>
<feature type="domain" description="HTH araC/xylS-type" evidence="9">
    <location>
        <begin position="434"/>
        <end position="532"/>
    </location>
</feature>
<dbReference type="PANTHER" id="PTHR42713:SF3">
    <property type="entry name" value="TRANSCRIPTIONAL REGULATORY PROTEIN HPTR"/>
    <property type="match status" value="1"/>
</dbReference>
<keyword evidence="2" id="KW-0963">Cytoplasm</keyword>
<dbReference type="SUPFAM" id="SSF46689">
    <property type="entry name" value="Homeodomain-like"/>
    <property type="match status" value="2"/>
</dbReference>
<proteinExistence type="predicted"/>
<dbReference type="GO" id="GO:0005737">
    <property type="term" value="C:cytoplasm"/>
    <property type="evidence" value="ECO:0007669"/>
    <property type="project" value="UniProtKB-SubCell"/>
</dbReference>
<keyword evidence="3 8" id="KW-0597">Phosphoprotein</keyword>
<dbReference type="Gene3D" id="3.40.50.2300">
    <property type="match status" value="1"/>
</dbReference>
<dbReference type="InterPro" id="IPR011006">
    <property type="entry name" value="CheY-like_superfamily"/>
</dbReference>
<feature type="domain" description="GGDEF" evidence="11">
    <location>
        <begin position="174"/>
        <end position="308"/>
    </location>
</feature>
<dbReference type="GO" id="GO:0003700">
    <property type="term" value="F:DNA-binding transcription factor activity"/>
    <property type="evidence" value="ECO:0007669"/>
    <property type="project" value="InterPro"/>
</dbReference>
<gene>
    <name evidence="12" type="ORF">SAMN05660742_101113</name>
</gene>
<evidence type="ECO:0000313" key="12">
    <source>
        <dbReference type="EMBL" id="SEI80942.1"/>
    </source>
</evidence>
<dbReference type="InterPro" id="IPR051552">
    <property type="entry name" value="HptR"/>
</dbReference>
<evidence type="ECO:0000256" key="3">
    <source>
        <dbReference type="ARBA" id="ARBA00022553"/>
    </source>
</evidence>
<evidence type="ECO:0000256" key="1">
    <source>
        <dbReference type="ARBA" id="ARBA00004496"/>
    </source>
</evidence>
<keyword evidence="13" id="KW-1185">Reference proteome</keyword>
<dbReference type="STRING" id="84035.SAMN05660742_101113"/>
<keyword evidence="4" id="KW-0902">Two-component regulatory system</keyword>
<keyword evidence="5" id="KW-0805">Transcription regulation</keyword>
<evidence type="ECO:0000256" key="4">
    <source>
        <dbReference type="ARBA" id="ARBA00023012"/>
    </source>
</evidence>
<keyword evidence="6" id="KW-0238">DNA-binding</keyword>
<dbReference type="Proteomes" id="UP000199662">
    <property type="component" value="Unassembled WGS sequence"/>
</dbReference>
<dbReference type="SUPFAM" id="SSF52172">
    <property type="entry name" value="CheY-like"/>
    <property type="match status" value="1"/>
</dbReference>
<dbReference type="InterPro" id="IPR001789">
    <property type="entry name" value="Sig_transdc_resp-reg_receiver"/>
</dbReference>
<dbReference type="SMART" id="SM00342">
    <property type="entry name" value="HTH_ARAC"/>
    <property type="match status" value="1"/>
</dbReference>
<organism evidence="12 13">
    <name type="scientific">Propionispira arboris</name>
    <dbReference type="NCBI Taxonomy" id="84035"/>
    <lineage>
        <taxon>Bacteria</taxon>
        <taxon>Bacillati</taxon>
        <taxon>Bacillota</taxon>
        <taxon>Negativicutes</taxon>
        <taxon>Selenomonadales</taxon>
        <taxon>Selenomonadaceae</taxon>
        <taxon>Propionispira</taxon>
    </lineage>
</organism>
<dbReference type="EMBL" id="FNZK01000001">
    <property type="protein sequence ID" value="SEI80942.1"/>
    <property type="molecule type" value="Genomic_DNA"/>
</dbReference>
<dbReference type="GO" id="GO:0000160">
    <property type="term" value="P:phosphorelay signal transduction system"/>
    <property type="evidence" value="ECO:0007669"/>
    <property type="project" value="UniProtKB-KW"/>
</dbReference>